<reference evidence="3" key="1">
    <citation type="submission" date="2007-04" db="EMBL/GenBank/DDBJ databases">
        <title>Annotation of Pediculus humanus corporis strain USDA.</title>
        <authorList>
            <person name="Kirkness E."/>
            <person name="Hannick L."/>
            <person name="Hass B."/>
            <person name="Bruggner R."/>
            <person name="Lawson D."/>
            <person name="Bidwell S."/>
            <person name="Joardar V."/>
            <person name="Caler E."/>
            <person name="Walenz B."/>
            <person name="Inman J."/>
            <person name="Schobel S."/>
            <person name="Galinsky K."/>
            <person name="Amedeo P."/>
            <person name="Strausberg R."/>
        </authorList>
    </citation>
    <scope>NUCLEOTIDE SEQUENCE</scope>
    <source>
        <strain evidence="3">USDA</strain>
    </source>
</reference>
<feature type="signal peptide" evidence="1">
    <location>
        <begin position="1"/>
        <end position="20"/>
    </location>
</feature>
<keyword evidence="5" id="KW-1185">Reference proteome</keyword>
<reference evidence="3" key="2">
    <citation type="submission" date="2007-04" db="EMBL/GenBank/DDBJ databases">
        <title>The genome of the human body louse.</title>
        <authorList>
            <consortium name="The Human Body Louse Genome Consortium"/>
            <person name="Kirkness E."/>
            <person name="Walenz B."/>
            <person name="Hass B."/>
            <person name="Bruggner R."/>
            <person name="Strausberg R."/>
        </authorList>
    </citation>
    <scope>NUCLEOTIDE SEQUENCE</scope>
    <source>
        <strain evidence="3">USDA</strain>
    </source>
</reference>
<dbReference type="Pfam" id="PF01607">
    <property type="entry name" value="CBM_14"/>
    <property type="match status" value="1"/>
</dbReference>
<dbReference type="Gene3D" id="2.170.140.10">
    <property type="entry name" value="Chitin binding domain"/>
    <property type="match status" value="1"/>
</dbReference>
<dbReference type="EnsemblMetazoa" id="PHUM565290-RA">
    <property type="protein sequence ID" value="PHUM565290-PA"/>
    <property type="gene ID" value="PHUM565290"/>
</dbReference>
<evidence type="ECO:0000259" key="2">
    <source>
        <dbReference type="PROSITE" id="PS50940"/>
    </source>
</evidence>
<dbReference type="GO" id="GO:0008061">
    <property type="term" value="F:chitin binding"/>
    <property type="evidence" value="ECO:0007669"/>
    <property type="project" value="InterPro"/>
</dbReference>
<evidence type="ECO:0000313" key="3">
    <source>
        <dbReference type="EMBL" id="EEB19284.1"/>
    </source>
</evidence>
<evidence type="ECO:0000256" key="1">
    <source>
        <dbReference type="SAM" id="SignalP"/>
    </source>
</evidence>
<reference evidence="4" key="3">
    <citation type="submission" date="2020-05" db="UniProtKB">
        <authorList>
            <consortium name="EnsemblMetazoa"/>
        </authorList>
    </citation>
    <scope>IDENTIFICATION</scope>
    <source>
        <strain evidence="4">USDA</strain>
    </source>
</reference>
<dbReference type="SMART" id="SM00494">
    <property type="entry name" value="ChtBD2"/>
    <property type="match status" value="1"/>
</dbReference>
<dbReference type="GeneID" id="8234839"/>
<dbReference type="RefSeq" id="XP_002432022.1">
    <property type="nucleotide sequence ID" value="XM_002431977.1"/>
</dbReference>
<dbReference type="EMBL" id="DS235863">
    <property type="protein sequence ID" value="EEB19284.1"/>
    <property type="molecule type" value="Genomic_DNA"/>
</dbReference>
<feature type="domain" description="Chitin-binding type-2" evidence="2">
    <location>
        <begin position="97"/>
        <end position="156"/>
    </location>
</feature>
<dbReference type="HOGENOM" id="CLU_1588442_0_0_1"/>
<dbReference type="EMBL" id="AAZO01006866">
    <property type="status" value="NOT_ANNOTATED_CDS"/>
    <property type="molecule type" value="Genomic_DNA"/>
</dbReference>
<dbReference type="SUPFAM" id="SSF57625">
    <property type="entry name" value="Invertebrate chitin-binding proteins"/>
    <property type="match status" value="1"/>
</dbReference>
<dbReference type="GO" id="GO:0005576">
    <property type="term" value="C:extracellular region"/>
    <property type="evidence" value="ECO:0007669"/>
    <property type="project" value="InterPro"/>
</dbReference>
<dbReference type="Proteomes" id="UP000009046">
    <property type="component" value="Unassembled WGS sequence"/>
</dbReference>
<feature type="chain" id="PRO_5014570269" description="Chitin-binding type-2 domain-containing protein" evidence="1">
    <location>
        <begin position="21"/>
        <end position="168"/>
    </location>
</feature>
<dbReference type="KEGG" id="phu:Phum_PHUM565290"/>
<dbReference type="PROSITE" id="PS50940">
    <property type="entry name" value="CHIT_BIND_II"/>
    <property type="match status" value="1"/>
</dbReference>
<dbReference type="AlphaFoldDB" id="E0W0X9"/>
<evidence type="ECO:0000313" key="5">
    <source>
        <dbReference type="Proteomes" id="UP000009046"/>
    </source>
</evidence>
<dbReference type="InParanoid" id="E0W0X9"/>
<protein>
    <recommendedName>
        <fullName evidence="2">Chitin-binding type-2 domain-containing protein</fullName>
    </recommendedName>
</protein>
<evidence type="ECO:0000313" key="4">
    <source>
        <dbReference type="EnsemblMetazoa" id="PHUM565290-PA"/>
    </source>
</evidence>
<accession>E0W0X9</accession>
<dbReference type="InterPro" id="IPR002557">
    <property type="entry name" value="Chitin-bd_dom"/>
</dbReference>
<dbReference type="InterPro" id="IPR036508">
    <property type="entry name" value="Chitin-bd_dom_sf"/>
</dbReference>
<dbReference type="CTD" id="8234839"/>
<name>E0W0X9_PEDHC</name>
<proteinExistence type="predicted"/>
<organism>
    <name type="scientific">Pediculus humanus subsp. corporis</name>
    <name type="common">Body louse</name>
    <dbReference type="NCBI Taxonomy" id="121224"/>
    <lineage>
        <taxon>Eukaryota</taxon>
        <taxon>Metazoa</taxon>
        <taxon>Ecdysozoa</taxon>
        <taxon>Arthropoda</taxon>
        <taxon>Hexapoda</taxon>
        <taxon>Insecta</taxon>
        <taxon>Pterygota</taxon>
        <taxon>Neoptera</taxon>
        <taxon>Paraneoptera</taxon>
        <taxon>Psocodea</taxon>
        <taxon>Troctomorpha</taxon>
        <taxon>Phthiraptera</taxon>
        <taxon>Anoplura</taxon>
        <taxon>Pediculidae</taxon>
        <taxon>Pediculus</taxon>
    </lineage>
</organism>
<sequence>MMKLIFVVLAAIGLAQQSIAQDVPVVDVQDVPVGGVPVVPGVQVVPEVPVVPDLPVVPLPAEPLVPVVPVQPEEPEVLVPVVTLEPAVPEVPEMFPFGVCPDEDLLEPTYLADMKNCSVFYQCVHGVPYRFECRLPLEFNPVLNVCDFPYRSGCLFKVPVLPPVQVLN</sequence>
<keyword evidence="1" id="KW-0732">Signal</keyword>
<gene>
    <name evidence="4" type="primary">8234839</name>
    <name evidence="3" type="ORF">Phum_PHUM565290</name>
</gene>
<dbReference type="VEuPathDB" id="VectorBase:PHUM565290"/>
<dbReference type="OrthoDB" id="6020543at2759"/>